<organism evidence="2 3">
    <name type="scientific">Streptomyces venezuelae (strain ATCC 10712 / CBS 650.69 / DSM 40230 / JCM 4526 / NBRC 13096 / PD 04745)</name>
    <dbReference type="NCBI Taxonomy" id="953739"/>
    <lineage>
        <taxon>Bacteria</taxon>
        <taxon>Bacillati</taxon>
        <taxon>Actinomycetota</taxon>
        <taxon>Actinomycetes</taxon>
        <taxon>Kitasatosporales</taxon>
        <taxon>Streptomycetaceae</taxon>
        <taxon>Streptomyces</taxon>
    </lineage>
</organism>
<name>F2R4L2_STRVP</name>
<reference evidence="2 3" key="1">
    <citation type="journal article" date="2011" name="BMC Genomics">
        <title>Genome-wide analysis of the role of GlnR in Streptomyces venezuelae provides new insights into global nitrogen regulation in actinomycetes.</title>
        <authorList>
            <person name="Pullan S.T."/>
            <person name="Bibb M.J."/>
            <person name="Merrick M."/>
        </authorList>
    </citation>
    <scope>NUCLEOTIDE SEQUENCE [LARGE SCALE GENOMIC DNA]</scope>
    <source>
        <strain evidence="2">ATCC 10712</strain>
    </source>
</reference>
<dbReference type="CDD" id="cd02440">
    <property type="entry name" value="AdoMet_MTases"/>
    <property type="match status" value="1"/>
</dbReference>
<dbReference type="KEGG" id="sve:SVEN_0201"/>
<dbReference type="EMBL" id="FR845719">
    <property type="protein sequence ID" value="CCA53489.1"/>
    <property type="molecule type" value="Genomic_DNA"/>
</dbReference>
<dbReference type="AlphaFoldDB" id="F2R4L2"/>
<proteinExistence type="predicted"/>
<dbReference type="GO" id="GO:0008757">
    <property type="term" value="F:S-adenosylmethionine-dependent methyltransferase activity"/>
    <property type="evidence" value="ECO:0007669"/>
    <property type="project" value="InterPro"/>
</dbReference>
<dbReference type="PANTHER" id="PTHR43460:SF1">
    <property type="entry name" value="METHYLTRANSFERASE TYPE 11 DOMAIN-CONTAINING PROTEIN"/>
    <property type="match status" value="1"/>
</dbReference>
<dbReference type="InterPro" id="IPR052939">
    <property type="entry name" value="23S_rRNA_MeTrnsfrase_RlmA"/>
</dbReference>
<protein>
    <recommendedName>
        <fullName evidence="1">Methyltransferase type 11 domain-containing protein</fullName>
    </recommendedName>
</protein>
<dbReference type="PATRIC" id="fig|953739.5.peg.5397"/>
<dbReference type="SUPFAM" id="SSF53335">
    <property type="entry name" value="S-adenosyl-L-methionine-dependent methyltransferases"/>
    <property type="match status" value="1"/>
</dbReference>
<accession>F2R4L2</accession>
<dbReference type="GeneID" id="51860809"/>
<sequence>MTRATEQRPSWGYHRLLGERLAHATAALDVQTGGGEVLAGVPTLPRTMVATESWPPNLARATALLHPRGAIVVADPDKPPLPFPDAAFDLVTSRHPATVWWAEIARVLRPGGTYLAQHFGPASVWELVEFFLGPQPEAARHLRKVIWIVPGFTVESHLPRPRALDALIRAEGPFVAHSSRTLVEARRPGTP</sequence>
<dbReference type="Proteomes" id="UP000006854">
    <property type="component" value="Chromosome"/>
</dbReference>
<gene>
    <name evidence="2" type="ordered locus">SVEN_0201</name>
</gene>
<dbReference type="Gene3D" id="3.40.50.150">
    <property type="entry name" value="Vaccinia Virus protein VP39"/>
    <property type="match status" value="1"/>
</dbReference>
<evidence type="ECO:0000259" key="1">
    <source>
        <dbReference type="Pfam" id="PF08241"/>
    </source>
</evidence>
<evidence type="ECO:0000313" key="3">
    <source>
        <dbReference type="Proteomes" id="UP000006854"/>
    </source>
</evidence>
<dbReference type="STRING" id="953739.SVEN_0201"/>
<dbReference type="HOGENOM" id="CLU_091968_0_0_11"/>
<dbReference type="InterPro" id="IPR029063">
    <property type="entry name" value="SAM-dependent_MTases_sf"/>
</dbReference>
<dbReference type="RefSeq" id="WP_015031409.1">
    <property type="nucleotide sequence ID" value="NC_018750.1"/>
</dbReference>
<dbReference type="PANTHER" id="PTHR43460">
    <property type="entry name" value="METHYLTRANSFERASE"/>
    <property type="match status" value="1"/>
</dbReference>
<keyword evidence="3" id="KW-1185">Reference proteome</keyword>
<evidence type="ECO:0000313" key="2">
    <source>
        <dbReference type="EMBL" id="CCA53489.1"/>
    </source>
</evidence>
<dbReference type="Pfam" id="PF08241">
    <property type="entry name" value="Methyltransf_11"/>
    <property type="match status" value="1"/>
</dbReference>
<feature type="domain" description="Methyltransferase type 11" evidence="1">
    <location>
        <begin position="28"/>
        <end position="115"/>
    </location>
</feature>
<dbReference type="InterPro" id="IPR013216">
    <property type="entry name" value="Methyltransf_11"/>
</dbReference>
<dbReference type="eggNOG" id="COG0500">
    <property type="taxonomic scope" value="Bacteria"/>
</dbReference>